<evidence type="ECO:0000313" key="16">
    <source>
        <dbReference type="EMBL" id="CAL4759621.1"/>
    </source>
</evidence>
<dbReference type="Pfam" id="PF01494">
    <property type="entry name" value="FAD_binding_3"/>
    <property type="match status" value="1"/>
</dbReference>
<reference evidence="16 17" key="2">
    <citation type="submission" date="2024-05" db="EMBL/GenBank/DDBJ databases">
        <authorList>
            <person name="Chen Y."/>
            <person name="Shah S."/>
            <person name="Dougan E. K."/>
            <person name="Thang M."/>
            <person name="Chan C."/>
        </authorList>
    </citation>
    <scope>NUCLEOTIDE SEQUENCE [LARGE SCALE GENOMIC DNA]</scope>
</reference>
<keyword evidence="3" id="KW-0602">Photosynthesis</keyword>
<dbReference type="GO" id="GO:0009535">
    <property type="term" value="C:chloroplast thylakoid membrane"/>
    <property type="evidence" value="ECO:0007669"/>
    <property type="project" value="TreeGrafter"/>
</dbReference>
<keyword evidence="5" id="KW-0560">Oxidoreductase</keyword>
<comment type="caution">
    <text evidence="15">The sequence shown here is derived from an EMBL/GenBank/DDBJ whole genome shotgun (WGS) entry which is preliminary data.</text>
</comment>
<dbReference type="NCBIfam" id="TIGR02023">
    <property type="entry name" value="BchP-ChlP"/>
    <property type="match status" value="1"/>
</dbReference>
<dbReference type="Gene3D" id="3.50.50.60">
    <property type="entry name" value="FAD/NAD(P)-binding domain"/>
    <property type="match status" value="1"/>
</dbReference>
<dbReference type="NCBIfam" id="TIGR02032">
    <property type="entry name" value="GG-red-SF"/>
    <property type="match status" value="1"/>
</dbReference>
<dbReference type="Pfam" id="PF22578">
    <property type="entry name" value="GGR_cat"/>
    <property type="match status" value="1"/>
</dbReference>
<dbReference type="GO" id="GO:0102067">
    <property type="term" value="F:geranylgeranyl diphosphate reductase activity"/>
    <property type="evidence" value="ECO:0007669"/>
    <property type="project" value="UniProtKB-EC"/>
</dbReference>
<evidence type="ECO:0000256" key="12">
    <source>
        <dbReference type="ARBA" id="ARBA00067953"/>
    </source>
</evidence>
<dbReference type="NCBIfam" id="TIGR02028">
    <property type="entry name" value="ChlP"/>
    <property type="match status" value="1"/>
</dbReference>
<dbReference type="OrthoDB" id="420226at2759"/>
<comment type="similarity">
    <text evidence="1">Belongs to the geranylgeranyl reductase family. ChlP subfamily.</text>
</comment>
<dbReference type="InterPro" id="IPR036188">
    <property type="entry name" value="FAD/NAD-bd_sf"/>
</dbReference>
<evidence type="ECO:0000256" key="5">
    <source>
        <dbReference type="ARBA" id="ARBA00023002"/>
    </source>
</evidence>
<dbReference type="InterPro" id="IPR050407">
    <property type="entry name" value="Geranylgeranyl_reductase"/>
</dbReference>
<evidence type="ECO:0000256" key="4">
    <source>
        <dbReference type="ARBA" id="ARBA00022857"/>
    </source>
</evidence>
<dbReference type="EMBL" id="CAMXCT020000002">
    <property type="protein sequence ID" value="CAL1125684.1"/>
    <property type="molecule type" value="Genomic_DNA"/>
</dbReference>
<dbReference type="PANTHER" id="PTHR42685:SF13">
    <property type="entry name" value="GERANYLGERANYL DIPHOSPHATE REDUCTASE"/>
    <property type="match status" value="1"/>
</dbReference>
<evidence type="ECO:0000256" key="2">
    <source>
        <dbReference type="ARBA" id="ARBA00012380"/>
    </source>
</evidence>
<feature type="domain" description="FAD-binding" evidence="13">
    <location>
        <begin position="97"/>
        <end position="268"/>
    </location>
</feature>
<reference evidence="15" key="1">
    <citation type="submission" date="2022-10" db="EMBL/GenBank/DDBJ databases">
        <authorList>
            <person name="Chen Y."/>
            <person name="Dougan E. K."/>
            <person name="Chan C."/>
            <person name="Rhodes N."/>
            <person name="Thang M."/>
        </authorList>
    </citation>
    <scope>NUCLEOTIDE SEQUENCE</scope>
</reference>
<dbReference type="GO" id="GO:0071949">
    <property type="term" value="F:FAD binding"/>
    <property type="evidence" value="ECO:0007669"/>
    <property type="project" value="InterPro"/>
</dbReference>
<dbReference type="GO" id="GO:0015979">
    <property type="term" value="P:photosynthesis"/>
    <property type="evidence" value="ECO:0007669"/>
    <property type="project" value="UniProtKB-KW"/>
</dbReference>
<dbReference type="GO" id="GO:0045550">
    <property type="term" value="F:geranylgeranyl reductase activity"/>
    <property type="evidence" value="ECO:0007669"/>
    <property type="project" value="InterPro"/>
</dbReference>
<dbReference type="SUPFAM" id="SSF51905">
    <property type="entry name" value="FAD/NAD(P)-binding domain"/>
    <property type="match status" value="1"/>
</dbReference>
<evidence type="ECO:0000256" key="6">
    <source>
        <dbReference type="ARBA" id="ARBA00023171"/>
    </source>
</evidence>
<keyword evidence="6" id="KW-0149">Chlorophyll biosynthesis</keyword>
<dbReference type="AlphaFoldDB" id="A0A9P1BF27"/>
<proteinExistence type="inferred from homology"/>
<evidence type="ECO:0000256" key="7">
    <source>
        <dbReference type="ARBA" id="ARBA00023444"/>
    </source>
</evidence>
<evidence type="ECO:0000256" key="10">
    <source>
        <dbReference type="ARBA" id="ARBA00047837"/>
    </source>
</evidence>
<evidence type="ECO:0000259" key="14">
    <source>
        <dbReference type="Pfam" id="PF22578"/>
    </source>
</evidence>
<dbReference type="EC" id="1.3.1.83" evidence="2"/>
<gene>
    <name evidence="15" type="ORF">C1SCF055_LOCUS899</name>
</gene>
<dbReference type="FunFam" id="3.50.50.60:FF:000083">
    <property type="entry name" value="Geranylgeranyl diphosphate reductase"/>
    <property type="match status" value="1"/>
</dbReference>
<evidence type="ECO:0000256" key="9">
    <source>
        <dbReference type="ARBA" id="ARBA00033069"/>
    </source>
</evidence>
<comment type="pathway">
    <text evidence="8">Cofactor biosynthesis; tocopherol biosynthesis.</text>
</comment>
<dbReference type="GO" id="GO:0015995">
    <property type="term" value="P:chlorophyll biosynthetic process"/>
    <property type="evidence" value="ECO:0007669"/>
    <property type="project" value="UniProtKB-KW"/>
</dbReference>
<evidence type="ECO:0000256" key="3">
    <source>
        <dbReference type="ARBA" id="ARBA00022531"/>
    </source>
</evidence>
<dbReference type="InterPro" id="IPR011774">
    <property type="entry name" value="Geranylgeranyl_Rdtase_pln/cyn"/>
</dbReference>
<dbReference type="PRINTS" id="PR00420">
    <property type="entry name" value="RNGMNOXGNASE"/>
</dbReference>
<dbReference type="InterPro" id="IPR002938">
    <property type="entry name" value="FAD-bd"/>
</dbReference>
<protein>
    <recommendedName>
        <fullName evidence="12">Geranylgeranyl diphosphate reductase, chloroplastic</fullName>
        <ecNumber evidence="2">1.3.1.83</ecNumber>
    </recommendedName>
    <alternativeName>
        <fullName evidence="9">Geranylgeranyl reductase</fullName>
    </alternativeName>
</protein>
<comment type="pathway">
    <text evidence="7">Porphyrin-containing compound metabolism.</text>
</comment>
<feature type="domain" description="Digeranylgeranylglycerophospholipid reductase catalytic" evidence="14">
    <location>
        <begin position="274"/>
        <end position="336"/>
    </location>
</feature>
<evidence type="ECO:0000256" key="8">
    <source>
        <dbReference type="ARBA" id="ARBA00024015"/>
    </source>
</evidence>
<evidence type="ECO:0000313" key="17">
    <source>
        <dbReference type="Proteomes" id="UP001152797"/>
    </source>
</evidence>
<comment type="catalytic activity">
    <reaction evidence="10">
        <text>phytyl diphosphate + 3 NADP(+) = geranylgeranyl diphosphate + 3 NADPH + 3 H(+)</text>
        <dbReference type="Rhea" id="RHEA:26229"/>
        <dbReference type="ChEBI" id="CHEBI:15378"/>
        <dbReference type="ChEBI" id="CHEBI:57533"/>
        <dbReference type="ChEBI" id="CHEBI:57783"/>
        <dbReference type="ChEBI" id="CHEBI:58349"/>
        <dbReference type="ChEBI" id="CHEBI:75434"/>
        <dbReference type="EC" id="1.3.1.83"/>
    </reaction>
</comment>
<evidence type="ECO:0000256" key="1">
    <source>
        <dbReference type="ARBA" id="ARBA00006632"/>
    </source>
</evidence>
<sequence>MALPLAAPAVPSAQTTGLASVALPSAAPTAPRAAAPTAAAAVGLAAVAAGRRTARQPRGGFAGAKVTLDVKGTAGRSLSDARVVVCAGVTFPEGRKLRVAVVGGGPAGASAADALAQQGVETFLIERKMDNCKPCGGAIPLCMIDEFDLPKDIVDRQVRKMTMISPTNKEVQIGQTLKDDEYIGMVRREVLDDFLRQRAKKNGATLINGLFMGMTLPEKKGDSYVMTYNDYDGEEGNARKGEKKTLEVDVVIGADGANSRVAKDIEAGDYEYAIAFQERMRIPEQKMDYYKDRAEMYVGEDVSPDFYAWVFPKCDHVAVGTGTVVDKKGIQRYQQGIRDRAATRIEGGDIIRVEAHPIPEHPRPWRVEDRAILVGDAAGYVTKCSGEGIYFAAKSGRMCAETIVKNSQQGSRMIDEADLMEHLREWDGKYGPTYLVLDLLQKIFYTSDAARESFVELCEEEYVQKVTFDSYLYKTVQGNDPVGDLKLGWKTLSSLYKYKNQKTPDPMRTLV</sequence>
<dbReference type="InterPro" id="IPR010253">
    <property type="entry name" value="BchP_ChlP_pln/prok"/>
</dbReference>
<evidence type="ECO:0000259" key="13">
    <source>
        <dbReference type="Pfam" id="PF01494"/>
    </source>
</evidence>
<evidence type="ECO:0000313" key="15">
    <source>
        <dbReference type="EMBL" id="CAI3972309.1"/>
    </source>
</evidence>
<evidence type="ECO:0000256" key="11">
    <source>
        <dbReference type="ARBA" id="ARBA00058147"/>
    </source>
</evidence>
<dbReference type="EMBL" id="CAMXCT010000002">
    <property type="protein sequence ID" value="CAI3972309.1"/>
    <property type="molecule type" value="Genomic_DNA"/>
</dbReference>
<dbReference type="PANTHER" id="PTHR42685">
    <property type="entry name" value="GERANYLGERANYL DIPHOSPHATE REDUCTASE"/>
    <property type="match status" value="1"/>
</dbReference>
<comment type="function">
    <text evidence="11">Catalyzes the reduction of geranylgeranyl diphosphate to phytyl diphosphate, providing phytol for both tocopherol and chlorophyll synthesis.</text>
</comment>
<organism evidence="15">
    <name type="scientific">Cladocopium goreaui</name>
    <dbReference type="NCBI Taxonomy" id="2562237"/>
    <lineage>
        <taxon>Eukaryota</taxon>
        <taxon>Sar</taxon>
        <taxon>Alveolata</taxon>
        <taxon>Dinophyceae</taxon>
        <taxon>Suessiales</taxon>
        <taxon>Symbiodiniaceae</taxon>
        <taxon>Cladocopium</taxon>
    </lineage>
</organism>
<dbReference type="EMBL" id="CAMXCT030000002">
    <property type="protein sequence ID" value="CAL4759621.1"/>
    <property type="molecule type" value="Genomic_DNA"/>
</dbReference>
<accession>A0A9P1BF27</accession>
<name>A0A9P1BF27_9DINO</name>
<dbReference type="InterPro" id="IPR011777">
    <property type="entry name" value="Geranylgeranyl_Rdtase_fam"/>
</dbReference>
<dbReference type="Proteomes" id="UP001152797">
    <property type="component" value="Unassembled WGS sequence"/>
</dbReference>
<keyword evidence="4" id="KW-0521">NADP</keyword>
<keyword evidence="17" id="KW-1185">Reference proteome</keyword>
<dbReference type="InterPro" id="IPR054715">
    <property type="entry name" value="GGR_cat"/>
</dbReference>